<dbReference type="CDD" id="cd08556">
    <property type="entry name" value="GDPD"/>
    <property type="match status" value="1"/>
</dbReference>
<dbReference type="SMART" id="SM00560">
    <property type="entry name" value="LamGL"/>
    <property type="match status" value="2"/>
</dbReference>
<dbReference type="GO" id="GO:0006629">
    <property type="term" value="P:lipid metabolic process"/>
    <property type="evidence" value="ECO:0007669"/>
    <property type="project" value="InterPro"/>
</dbReference>
<dbReference type="RefSeq" id="WP_078885924.1">
    <property type="nucleotide sequence ID" value="NZ_BBNO01000007.1"/>
</dbReference>
<proteinExistence type="predicted"/>
<feature type="chain" id="PRO_5006068605" description="GP-PDE domain-containing protein" evidence="3">
    <location>
        <begin position="26"/>
        <end position="709"/>
    </location>
</feature>
<keyword evidence="6" id="KW-1185">Reference proteome</keyword>
<evidence type="ECO:0000313" key="6">
    <source>
        <dbReference type="Proteomes" id="UP000048965"/>
    </source>
</evidence>
<dbReference type="PANTHER" id="PTHR46211">
    <property type="entry name" value="GLYCEROPHOSPHORYL DIESTER PHOSPHODIESTERASE"/>
    <property type="match status" value="1"/>
</dbReference>
<dbReference type="SUPFAM" id="SSF49899">
    <property type="entry name" value="Concanavalin A-like lectins/glucanases"/>
    <property type="match status" value="2"/>
</dbReference>
<dbReference type="InterPro" id="IPR006558">
    <property type="entry name" value="LamG-like"/>
</dbReference>
<reference evidence="6" key="1">
    <citation type="submission" date="2014-09" db="EMBL/GenBank/DDBJ databases">
        <title>Whole genome shotgun sequence of Streptomyces sp. NBRC 110027.</title>
        <authorList>
            <person name="Komaki H."/>
            <person name="Ichikawa N."/>
            <person name="Katano-Makiyama Y."/>
            <person name="Hosoyama A."/>
            <person name="Hashimoto M."/>
            <person name="Uohara A."/>
            <person name="Kitahashi Y."/>
            <person name="Ohji S."/>
            <person name="Kimura A."/>
            <person name="Yamazoe A."/>
            <person name="Igarashi Y."/>
            <person name="Fujita N."/>
        </authorList>
    </citation>
    <scope>NUCLEOTIDE SEQUENCE [LARGE SCALE GENOMIC DNA]</scope>
    <source>
        <strain evidence="6">NBRC 110027</strain>
    </source>
</reference>
<dbReference type="Pfam" id="PF13385">
    <property type="entry name" value="Laminin_G_3"/>
    <property type="match status" value="2"/>
</dbReference>
<dbReference type="Gene3D" id="3.20.20.190">
    <property type="entry name" value="Phosphatidylinositol (PI) phosphodiesterase"/>
    <property type="match status" value="1"/>
</dbReference>
<keyword evidence="2" id="KW-1015">Disulfide bond</keyword>
<organism evidence="5 6">
    <name type="scientific">Streptomyces lydicamycinicus</name>
    <dbReference type="NCBI Taxonomy" id="1546107"/>
    <lineage>
        <taxon>Bacteria</taxon>
        <taxon>Bacillati</taxon>
        <taxon>Actinomycetota</taxon>
        <taxon>Actinomycetes</taxon>
        <taxon>Kitasatosporales</taxon>
        <taxon>Streptomycetaceae</taxon>
        <taxon>Streptomyces</taxon>
    </lineage>
</organism>
<dbReference type="PANTHER" id="PTHR46211:SF1">
    <property type="entry name" value="GLYCEROPHOSPHODIESTER PHOSPHODIESTERASE, CYTOPLASMIC"/>
    <property type="match status" value="1"/>
</dbReference>
<dbReference type="InterPro" id="IPR013320">
    <property type="entry name" value="ConA-like_dom_sf"/>
</dbReference>
<dbReference type="GO" id="GO:0008081">
    <property type="term" value="F:phosphoric diester hydrolase activity"/>
    <property type="evidence" value="ECO:0007669"/>
    <property type="project" value="InterPro"/>
</dbReference>
<dbReference type="AlphaFoldDB" id="A0A0P4RBP1"/>
<dbReference type="Gene3D" id="2.60.120.200">
    <property type="match status" value="2"/>
</dbReference>
<name>A0A0P4RBP1_9ACTN</name>
<gene>
    <name evidence="5" type="ORF">TPA0598_07_02240</name>
</gene>
<keyword evidence="1 3" id="KW-0732">Signal</keyword>
<evidence type="ECO:0000256" key="1">
    <source>
        <dbReference type="ARBA" id="ARBA00022729"/>
    </source>
</evidence>
<protein>
    <recommendedName>
        <fullName evidence="4">GP-PDE domain-containing protein</fullName>
    </recommendedName>
</protein>
<comment type="caution">
    <text evidence="5">The sequence shown here is derived from an EMBL/GenBank/DDBJ whole genome shotgun (WGS) entry which is preliminary data.</text>
</comment>
<evidence type="ECO:0000313" key="5">
    <source>
        <dbReference type="EMBL" id="GAO10500.1"/>
    </source>
</evidence>
<evidence type="ECO:0000256" key="3">
    <source>
        <dbReference type="SAM" id="SignalP"/>
    </source>
</evidence>
<dbReference type="InterPro" id="IPR030395">
    <property type="entry name" value="GP_PDE_dom"/>
</dbReference>
<dbReference type="EMBL" id="BBNO01000007">
    <property type="protein sequence ID" value="GAO10500.1"/>
    <property type="molecule type" value="Genomic_DNA"/>
</dbReference>
<dbReference type="Proteomes" id="UP000048965">
    <property type="component" value="Unassembled WGS sequence"/>
</dbReference>
<evidence type="ECO:0000259" key="4">
    <source>
        <dbReference type="PROSITE" id="PS51704"/>
    </source>
</evidence>
<reference evidence="5 6" key="2">
    <citation type="journal article" date="2015" name="Stand. Genomic Sci.">
        <title>Draft genome sequence of marine-derived Streptomyces sp. TP-A0598, a producer of anti-MRSA antibiotic lydicamycins.</title>
        <authorList>
            <person name="Komaki H."/>
            <person name="Ichikawa N."/>
            <person name="Hosoyama A."/>
            <person name="Fujita N."/>
            <person name="Igarashi Y."/>
        </authorList>
    </citation>
    <scope>NUCLEOTIDE SEQUENCE [LARGE SCALE GENOMIC DNA]</scope>
    <source>
        <strain evidence="5 6">NBRC 110027</strain>
    </source>
</reference>
<sequence length="709" mass="75160">MKLHGRLVLPLMVATVLATGTPAMASSDPLAASPAGRAPSVRSAGVAEDAAFSLDEDAGSRRVLGGAAREFTAELVGGAEPGTVGKVGTALKLNGTSAYAATAGPVIDTTKSFSVSAWVKLDTKERNQTFLSQAGNHASGFQLYYSKAYDKWVFNQHTADTDGPDLVRAVSKDAAQPDEWTHLTGSYDAEKRSLSLFVNGRLQQSVQAAAVWRATGGLQIGRLRSHSAWKENAAGAIDEVRTVQSAVTQADATALSVGQFPAHLQELASFPLDETAGATHVSGGMGAGPVATVAGGGAQLGVPGKVGTALKLNGTSAYAATAGPVVDTTKSFAVSAWVKLDNKEKNRTLLSQAGNRASGFQLYYSKNYDKWVFNRHTADADDTTIARSISTDTAQTGVWTHLTGVYDSAAKKIQLFVNGKPQTAVDFTTPWRANGGLQIGRLHYQGTFQEHFAGTIDNIRIWDEAVLVGCSRTNAIGHRGAPEIAPENTLASLEAAADRGADWVETDVQFTKDGRPVIMHDATVDRTTDGTGRVDELTAEEISRLTVKGGGQVPTLERVLASLKDRPARLLLEIKGPQSSAAVNRALGLVSEAGMSERTLLQSFDEQVVRDASASPHRTKVALLRSVLDADPVATARQFSLSAYAVKFSGLSARPAAVEKLRAAGVEVFVWTVDIEAQWQTATAWGVDGVITNRADHFVQWRNAHCAER</sequence>
<feature type="signal peptide" evidence="3">
    <location>
        <begin position="1"/>
        <end position="25"/>
    </location>
</feature>
<dbReference type="OrthoDB" id="3268277at2"/>
<feature type="domain" description="GP-PDE" evidence="4">
    <location>
        <begin position="473"/>
        <end position="702"/>
    </location>
</feature>
<dbReference type="Pfam" id="PF03009">
    <property type="entry name" value="GDPD"/>
    <property type="match status" value="1"/>
</dbReference>
<dbReference type="InterPro" id="IPR017946">
    <property type="entry name" value="PLC-like_Pdiesterase_TIM-brl"/>
</dbReference>
<evidence type="ECO:0000256" key="2">
    <source>
        <dbReference type="ARBA" id="ARBA00023157"/>
    </source>
</evidence>
<dbReference type="PROSITE" id="PS51704">
    <property type="entry name" value="GP_PDE"/>
    <property type="match status" value="1"/>
</dbReference>
<dbReference type="SUPFAM" id="SSF51695">
    <property type="entry name" value="PLC-like phosphodiesterases"/>
    <property type="match status" value="1"/>
</dbReference>
<accession>A0A0P4RBP1</accession>